<organism evidence="7 8">
    <name type="scientific">Dipteronia sinensis</name>
    <dbReference type="NCBI Taxonomy" id="43782"/>
    <lineage>
        <taxon>Eukaryota</taxon>
        <taxon>Viridiplantae</taxon>
        <taxon>Streptophyta</taxon>
        <taxon>Embryophyta</taxon>
        <taxon>Tracheophyta</taxon>
        <taxon>Spermatophyta</taxon>
        <taxon>Magnoliopsida</taxon>
        <taxon>eudicotyledons</taxon>
        <taxon>Gunneridae</taxon>
        <taxon>Pentapetalae</taxon>
        <taxon>rosids</taxon>
        <taxon>malvids</taxon>
        <taxon>Sapindales</taxon>
        <taxon>Sapindaceae</taxon>
        <taxon>Hippocastanoideae</taxon>
        <taxon>Acereae</taxon>
        <taxon>Dipteronia</taxon>
    </lineage>
</organism>
<dbReference type="SUPFAM" id="SSF49503">
    <property type="entry name" value="Cupredoxins"/>
    <property type="match status" value="1"/>
</dbReference>
<dbReference type="InterPro" id="IPR039391">
    <property type="entry name" value="Phytocyanin-like"/>
</dbReference>
<sequence>MALLAKINAVVFLMMIASVFGVSMAAVYNVGDSAGWTSAGAVDYHKWADHKDFHVGDTLVFKYNNQFHNVKQVSQKDFLSCDATSPINTYGTGSDSVTLKSASHYHFLCGFPGHCQAGQKVEILVTPASLRPTPSPVLSPPSHCTDQTSTTPTTSTSTDKNAANSLYSSNFVAFTMLAFCLAVTGFAF</sequence>
<dbReference type="InterPro" id="IPR003245">
    <property type="entry name" value="Phytocyanin_dom"/>
</dbReference>
<accession>A0AAE0B2Y3</accession>
<dbReference type="GO" id="GO:0005886">
    <property type="term" value="C:plasma membrane"/>
    <property type="evidence" value="ECO:0007669"/>
    <property type="project" value="TreeGrafter"/>
</dbReference>
<feature type="domain" description="Phytocyanin" evidence="6">
    <location>
        <begin position="26"/>
        <end position="127"/>
    </location>
</feature>
<dbReference type="GO" id="GO:0009055">
    <property type="term" value="F:electron transfer activity"/>
    <property type="evidence" value="ECO:0007669"/>
    <property type="project" value="InterPro"/>
</dbReference>
<dbReference type="Proteomes" id="UP001281410">
    <property type="component" value="Unassembled WGS sequence"/>
</dbReference>
<dbReference type="EMBL" id="JANJYJ010000001">
    <property type="protein sequence ID" value="KAK3228402.1"/>
    <property type="molecule type" value="Genomic_DNA"/>
</dbReference>
<dbReference type="FunFam" id="2.60.40.420:FF:000003">
    <property type="entry name" value="Blue copper"/>
    <property type="match status" value="1"/>
</dbReference>
<feature type="transmembrane region" description="Helical" evidence="5">
    <location>
        <begin position="7"/>
        <end position="28"/>
    </location>
</feature>
<feature type="compositionally biased region" description="Low complexity" evidence="4">
    <location>
        <begin position="148"/>
        <end position="158"/>
    </location>
</feature>
<proteinExistence type="predicted"/>
<keyword evidence="1" id="KW-0479">Metal-binding</keyword>
<evidence type="ECO:0000256" key="4">
    <source>
        <dbReference type="SAM" id="MobiDB-lite"/>
    </source>
</evidence>
<comment type="caution">
    <text evidence="7">The sequence shown here is derived from an EMBL/GenBank/DDBJ whole genome shotgun (WGS) entry which is preliminary data.</text>
</comment>
<dbReference type="Pfam" id="PF02298">
    <property type="entry name" value="Cu_bind_like"/>
    <property type="match status" value="1"/>
</dbReference>
<keyword evidence="3" id="KW-0325">Glycoprotein</keyword>
<evidence type="ECO:0000259" key="6">
    <source>
        <dbReference type="PROSITE" id="PS51485"/>
    </source>
</evidence>
<evidence type="ECO:0000313" key="7">
    <source>
        <dbReference type="EMBL" id="KAK3228402.1"/>
    </source>
</evidence>
<evidence type="ECO:0000256" key="3">
    <source>
        <dbReference type="ARBA" id="ARBA00023180"/>
    </source>
</evidence>
<dbReference type="AlphaFoldDB" id="A0AAE0B2Y3"/>
<keyword evidence="5" id="KW-1133">Transmembrane helix</keyword>
<name>A0AAE0B2Y3_9ROSI</name>
<feature type="region of interest" description="Disordered" evidence="4">
    <location>
        <begin position="132"/>
        <end position="159"/>
    </location>
</feature>
<keyword evidence="8" id="KW-1185">Reference proteome</keyword>
<evidence type="ECO:0000256" key="5">
    <source>
        <dbReference type="SAM" id="Phobius"/>
    </source>
</evidence>
<evidence type="ECO:0000256" key="1">
    <source>
        <dbReference type="ARBA" id="ARBA00022723"/>
    </source>
</evidence>
<keyword evidence="2" id="KW-0186">Copper</keyword>
<reference evidence="7" key="1">
    <citation type="journal article" date="2023" name="Plant J.">
        <title>Genome sequences and population genomics provide insights into the demographic history, inbreeding, and mutation load of two 'living fossil' tree species of Dipteronia.</title>
        <authorList>
            <person name="Feng Y."/>
            <person name="Comes H.P."/>
            <person name="Chen J."/>
            <person name="Zhu S."/>
            <person name="Lu R."/>
            <person name="Zhang X."/>
            <person name="Li P."/>
            <person name="Qiu J."/>
            <person name="Olsen K.M."/>
            <person name="Qiu Y."/>
        </authorList>
    </citation>
    <scope>NUCLEOTIDE SEQUENCE</scope>
    <source>
        <strain evidence="7">NBL</strain>
    </source>
</reference>
<dbReference type="GO" id="GO:0046872">
    <property type="term" value="F:metal ion binding"/>
    <property type="evidence" value="ECO:0007669"/>
    <property type="project" value="UniProtKB-KW"/>
</dbReference>
<dbReference type="InterPro" id="IPR008972">
    <property type="entry name" value="Cupredoxin"/>
</dbReference>
<gene>
    <name evidence="7" type="ORF">Dsin_000283</name>
</gene>
<dbReference type="PROSITE" id="PS51485">
    <property type="entry name" value="PHYTOCYANIN"/>
    <property type="match status" value="1"/>
</dbReference>
<dbReference type="PROSITE" id="PS00196">
    <property type="entry name" value="COPPER_BLUE"/>
    <property type="match status" value="1"/>
</dbReference>
<dbReference type="InterPro" id="IPR028871">
    <property type="entry name" value="BlueCu_1_BS"/>
</dbReference>
<keyword evidence="5" id="KW-0472">Membrane</keyword>
<dbReference type="PANTHER" id="PTHR33021">
    <property type="entry name" value="BLUE COPPER PROTEIN"/>
    <property type="match status" value="1"/>
</dbReference>
<keyword evidence="5" id="KW-0812">Transmembrane</keyword>
<evidence type="ECO:0000313" key="8">
    <source>
        <dbReference type="Proteomes" id="UP001281410"/>
    </source>
</evidence>
<dbReference type="Gene3D" id="2.60.40.420">
    <property type="entry name" value="Cupredoxins - blue copper proteins"/>
    <property type="match status" value="1"/>
</dbReference>
<feature type="transmembrane region" description="Helical" evidence="5">
    <location>
        <begin position="166"/>
        <end position="187"/>
    </location>
</feature>
<protein>
    <recommendedName>
        <fullName evidence="6">Phytocyanin domain-containing protein</fullName>
    </recommendedName>
</protein>
<evidence type="ECO:0000256" key="2">
    <source>
        <dbReference type="ARBA" id="ARBA00023008"/>
    </source>
</evidence>
<dbReference type="PANTHER" id="PTHR33021:SF356">
    <property type="entry name" value="MAVICYANIN"/>
    <property type="match status" value="1"/>
</dbReference>